<keyword evidence="3" id="KW-0805">Transcription regulation</keyword>
<gene>
    <name evidence="8" type="ORF">GCM10009665_49590</name>
</gene>
<keyword evidence="2" id="KW-0902">Two-component regulatory system</keyword>
<dbReference type="SUPFAM" id="SSF48452">
    <property type="entry name" value="TPR-like"/>
    <property type="match status" value="1"/>
</dbReference>
<dbReference type="InterPro" id="IPR051677">
    <property type="entry name" value="AfsR-DnrI-RedD_regulator"/>
</dbReference>
<evidence type="ECO:0000313" key="9">
    <source>
        <dbReference type="Proteomes" id="UP001500037"/>
    </source>
</evidence>
<dbReference type="SMART" id="SM01043">
    <property type="entry name" value="BTAD"/>
    <property type="match status" value="1"/>
</dbReference>
<dbReference type="InterPro" id="IPR016032">
    <property type="entry name" value="Sig_transdc_resp-reg_C-effctor"/>
</dbReference>
<name>A0ABN1WL83_9ACTN</name>
<evidence type="ECO:0000313" key="8">
    <source>
        <dbReference type="EMBL" id="GAA1252953.1"/>
    </source>
</evidence>
<dbReference type="InterPro" id="IPR001867">
    <property type="entry name" value="OmpR/PhoB-type_DNA-bd"/>
</dbReference>
<feature type="DNA-binding region" description="OmpR/PhoB-type" evidence="6">
    <location>
        <begin position="1"/>
        <end position="103"/>
    </location>
</feature>
<dbReference type="Gene3D" id="1.10.10.10">
    <property type="entry name" value="Winged helix-like DNA-binding domain superfamily/Winged helix DNA-binding domain"/>
    <property type="match status" value="1"/>
</dbReference>
<evidence type="ECO:0000256" key="2">
    <source>
        <dbReference type="ARBA" id="ARBA00023012"/>
    </source>
</evidence>
<proteinExistence type="inferred from homology"/>
<dbReference type="PROSITE" id="PS51755">
    <property type="entry name" value="OMPR_PHOB"/>
    <property type="match status" value="1"/>
</dbReference>
<dbReference type="SUPFAM" id="SSF46894">
    <property type="entry name" value="C-terminal effector domain of the bipartite response regulators"/>
    <property type="match status" value="1"/>
</dbReference>
<dbReference type="Pfam" id="PF00486">
    <property type="entry name" value="Trans_reg_C"/>
    <property type="match status" value="1"/>
</dbReference>
<protein>
    <recommendedName>
        <fullName evidence="7">OmpR/PhoB-type domain-containing protein</fullName>
    </recommendedName>
</protein>
<dbReference type="SMART" id="SM00862">
    <property type="entry name" value="Trans_reg_C"/>
    <property type="match status" value="1"/>
</dbReference>
<evidence type="ECO:0000256" key="3">
    <source>
        <dbReference type="ARBA" id="ARBA00023015"/>
    </source>
</evidence>
<dbReference type="InterPro" id="IPR011990">
    <property type="entry name" value="TPR-like_helical_dom_sf"/>
</dbReference>
<dbReference type="InterPro" id="IPR005158">
    <property type="entry name" value="BTAD"/>
</dbReference>
<evidence type="ECO:0000256" key="6">
    <source>
        <dbReference type="PROSITE-ProRule" id="PRU01091"/>
    </source>
</evidence>
<reference evidence="8 9" key="1">
    <citation type="journal article" date="2019" name="Int. J. Syst. Evol. Microbiol.">
        <title>The Global Catalogue of Microorganisms (GCM) 10K type strain sequencing project: providing services to taxonomists for standard genome sequencing and annotation.</title>
        <authorList>
            <consortium name="The Broad Institute Genomics Platform"/>
            <consortium name="The Broad Institute Genome Sequencing Center for Infectious Disease"/>
            <person name="Wu L."/>
            <person name="Ma J."/>
        </authorList>
    </citation>
    <scope>NUCLEOTIDE SEQUENCE [LARGE SCALE GENOMIC DNA]</scope>
    <source>
        <strain evidence="8 9">JCM 13004</strain>
    </source>
</reference>
<organism evidence="8 9">
    <name type="scientific">Kitasatospora nipponensis</name>
    <dbReference type="NCBI Taxonomy" id="258049"/>
    <lineage>
        <taxon>Bacteria</taxon>
        <taxon>Bacillati</taxon>
        <taxon>Actinomycetota</taxon>
        <taxon>Actinomycetes</taxon>
        <taxon>Kitasatosporales</taxon>
        <taxon>Streptomycetaceae</taxon>
        <taxon>Kitasatospora</taxon>
    </lineage>
</organism>
<dbReference type="RefSeq" id="WP_344444174.1">
    <property type="nucleotide sequence ID" value="NZ_BAAALF010000102.1"/>
</dbReference>
<dbReference type="Gene3D" id="1.25.40.10">
    <property type="entry name" value="Tetratricopeptide repeat domain"/>
    <property type="match status" value="1"/>
</dbReference>
<evidence type="ECO:0000259" key="7">
    <source>
        <dbReference type="PROSITE" id="PS51755"/>
    </source>
</evidence>
<keyword evidence="5" id="KW-0804">Transcription</keyword>
<evidence type="ECO:0000256" key="4">
    <source>
        <dbReference type="ARBA" id="ARBA00023125"/>
    </source>
</evidence>
<keyword evidence="4 6" id="KW-0238">DNA-binding</keyword>
<dbReference type="Pfam" id="PF03704">
    <property type="entry name" value="BTAD"/>
    <property type="match status" value="1"/>
</dbReference>
<dbReference type="Proteomes" id="UP001500037">
    <property type="component" value="Unassembled WGS sequence"/>
</dbReference>
<evidence type="ECO:0000256" key="5">
    <source>
        <dbReference type="ARBA" id="ARBA00023163"/>
    </source>
</evidence>
<dbReference type="PANTHER" id="PTHR35807">
    <property type="entry name" value="TRANSCRIPTIONAL REGULATOR REDD-RELATED"/>
    <property type="match status" value="1"/>
</dbReference>
<dbReference type="InterPro" id="IPR036388">
    <property type="entry name" value="WH-like_DNA-bd_sf"/>
</dbReference>
<dbReference type="PANTHER" id="PTHR35807:SF1">
    <property type="entry name" value="TRANSCRIPTIONAL REGULATOR REDD"/>
    <property type="match status" value="1"/>
</dbReference>
<keyword evidence="9" id="KW-1185">Reference proteome</keyword>
<dbReference type="CDD" id="cd15831">
    <property type="entry name" value="BTAD"/>
    <property type="match status" value="1"/>
</dbReference>
<evidence type="ECO:0000256" key="1">
    <source>
        <dbReference type="ARBA" id="ARBA00005820"/>
    </source>
</evidence>
<feature type="domain" description="OmpR/PhoB-type" evidence="7">
    <location>
        <begin position="1"/>
        <end position="103"/>
    </location>
</feature>
<comment type="caution">
    <text evidence="8">The sequence shown here is derived from an EMBL/GenBank/DDBJ whole genome shotgun (WGS) entry which is preliminary data.</text>
</comment>
<comment type="similarity">
    <text evidence="1">Belongs to the AfsR/DnrI/RedD regulatory family.</text>
</comment>
<accession>A0ABN1WL83</accession>
<sequence>MVTEQGTFEFRLLGPLEAARDGRTMPLGGPRVRGVLARLLVDVGRTVSVTALVDELWGERAPGDAHRTVRTYVSRLRRALAGPPGEGCGPVLVTRPPGYQLAVEPQALDAVRFERLATEGRRALATGRPGPALEVLTAALALWRGSALAEFEGLPAVGCEAVRLNALRLTVVEDRIEAALATGQHALLVGELEGLVRAHPVRERLRGQLMIALYRSGRQADALGAFQDARTVLVHAYGVEPSPALAGIHQRILRQEPDLT</sequence>
<dbReference type="EMBL" id="BAAALF010000102">
    <property type="protein sequence ID" value="GAA1252953.1"/>
    <property type="molecule type" value="Genomic_DNA"/>
</dbReference>